<dbReference type="Pfam" id="PF05488">
    <property type="entry name" value="PAAR_motif"/>
    <property type="match status" value="1"/>
</dbReference>
<dbReference type="Proteomes" id="UP000285636">
    <property type="component" value="Unassembled WGS sequence"/>
</dbReference>
<protein>
    <recommendedName>
        <fullName evidence="3">PAAR domain-containing protein</fullName>
    </recommendedName>
</protein>
<comment type="caution">
    <text evidence="1">The sequence shown here is derived from an EMBL/GenBank/DDBJ whole genome shotgun (WGS) entry which is preliminary data.</text>
</comment>
<evidence type="ECO:0008006" key="3">
    <source>
        <dbReference type="Google" id="ProtNLM"/>
    </source>
</evidence>
<reference evidence="1 2" key="1">
    <citation type="submission" date="2016-10" db="EMBL/GenBank/DDBJ databases">
        <title>Comparative genome analysis of multiple Pseudomonas spp. focuses on biocontrol and plant growth promoting traits.</title>
        <authorList>
            <person name="Tao X.-Y."/>
            <person name="Taylor C.G."/>
        </authorList>
    </citation>
    <scope>NUCLEOTIDE SEQUENCE [LARGE SCALE GENOMIC DNA]</scope>
    <source>
        <strain evidence="1 2">38D7</strain>
    </source>
</reference>
<organism evidence="1 2">
    <name type="scientific">Pseudomonas brassicacearum</name>
    <dbReference type="NCBI Taxonomy" id="930166"/>
    <lineage>
        <taxon>Bacteria</taxon>
        <taxon>Pseudomonadati</taxon>
        <taxon>Pseudomonadota</taxon>
        <taxon>Gammaproteobacteria</taxon>
        <taxon>Pseudomonadales</taxon>
        <taxon>Pseudomonadaceae</taxon>
        <taxon>Pseudomonas</taxon>
    </lineage>
</organism>
<evidence type="ECO:0000313" key="1">
    <source>
        <dbReference type="EMBL" id="RON21926.1"/>
    </source>
</evidence>
<dbReference type="CDD" id="cd14743">
    <property type="entry name" value="PAAR_CT_1"/>
    <property type="match status" value="1"/>
</dbReference>
<dbReference type="AlphaFoldDB" id="A0A423I8Z4"/>
<evidence type="ECO:0000313" key="2">
    <source>
        <dbReference type="Proteomes" id="UP000285636"/>
    </source>
</evidence>
<dbReference type="InterPro" id="IPR008727">
    <property type="entry name" value="PAAR_motif"/>
</dbReference>
<proteinExistence type="predicted"/>
<accession>A0A423I8Z4</accession>
<gene>
    <name evidence="1" type="ORF">BK660_10140</name>
</gene>
<sequence length="170" mass="17474">MTRNAYVWKPAARVTDPTTCPIPGHGTNPIASGSPDVFFNGLAAARVSDTCTCGQTLSGGFSSTVFINGLNAMTLDGTTSHGGVIIGGSGNVIIGSTHTPAPFIPPLPIIGQPVVEFKAVSAGNGEPISEQRYEIETAEGRIVKGLTNALGVTQSVATLKPDLAVVRWTV</sequence>
<name>A0A423I8Z4_9PSED</name>
<dbReference type="EMBL" id="MOBK01000004">
    <property type="protein sequence ID" value="RON21926.1"/>
    <property type="molecule type" value="Genomic_DNA"/>
</dbReference>
<dbReference type="RefSeq" id="WP_123433263.1">
    <property type="nucleotide sequence ID" value="NZ_MOBK01000004.1"/>
</dbReference>
<dbReference type="Gene3D" id="2.60.200.60">
    <property type="match status" value="2"/>
</dbReference>